<proteinExistence type="predicted"/>
<dbReference type="GO" id="GO:0030313">
    <property type="term" value="C:cell envelope"/>
    <property type="evidence" value="ECO:0007669"/>
    <property type="project" value="UniProtKB-SubCell"/>
</dbReference>
<dbReference type="SUPFAM" id="SSF48695">
    <property type="entry name" value="Multiheme cytochromes"/>
    <property type="match status" value="1"/>
</dbReference>
<sequence>MRKLVLLIICMAITGTFSLARAAADYVGSDTCFKCHPEQYNDFKVSGHPFKIQKAETAKFWQLPLPVGYTWDDISYVIGGAHKKVRYMDKKGYIITSTGPNKDVAGKNQYNIETGAWSDYNPGEKNLKYNCGPCHMTNYKKEGHQDGLEGIVGTWTFPGIQCEECHGPGSDHVKSGDKTKIKVDTSSAACGKCHIRGAKEKIPAGGGFIQHHEQYNEQLAGPHKDLSCVDCHNPHKKAKFSIKTTCETCHSKEAADYKGSVMQIVGVKCSDCHMPKVTKSATSKGKYEGDVKTHIIKINTDPKAQMFYDEEVKGKKVTFARGFVTLDFACLNCHKNKDMKWAGAKAQRIHKYGKM</sequence>
<evidence type="ECO:0000256" key="1">
    <source>
        <dbReference type="ARBA" id="ARBA00022448"/>
    </source>
</evidence>
<dbReference type="InterPro" id="IPR051829">
    <property type="entry name" value="Multiheme_Cytochr_ET"/>
</dbReference>
<evidence type="ECO:0000256" key="2">
    <source>
        <dbReference type="ARBA" id="ARBA00022617"/>
    </source>
</evidence>
<dbReference type="EMBL" id="DTGD01000215">
    <property type="protein sequence ID" value="HGB36383.1"/>
    <property type="molecule type" value="Genomic_DNA"/>
</dbReference>
<evidence type="ECO:0008006" key="11">
    <source>
        <dbReference type="Google" id="ProtNLM"/>
    </source>
</evidence>
<keyword evidence="4 7" id="KW-0732">Signal</keyword>
<dbReference type="Pfam" id="PF22113">
    <property type="entry name" value="Mtrc-MtrF_II-IV_dom"/>
    <property type="match status" value="1"/>
</dbReference>
<feature type="signal peptide" evidence="7">
    <location>
        <begin position="1"/>
        <end position="22"/>
    </location>
</feature>
<dbReference type="Pfam" id="PF13435">
    <property type="entry name" value="Cytochrome_C554"/>
    <property type="match status" value="1"/>
</dbReference>
<evidence type="ECO:0000259" key="8">
    <source>
        <dbReference type="Pfam" id="PF13435"/>
    </source>
</evidence>
<dbReference type="InterPro" id="IPR038266">
    <property type="entry name" value="NapC/NirT_cytc_sf"/>
</dbReference>
<comment type="caution">
    <text evidence="10">The sequence shown here is derived from an EMBL/GenBank/DDBJ whole genome shotgun (WGS) entry which is preliminary data.</text>
</comment>
<name>A0A7V3KPB2_UNCW3</name>
<gene>
    <name evidence="10" type="ORF">ENV38_05720</name>
</gene>
<keyword evidence="1" id="KW-0813">Transport</keyword>
<dbReference type="Gene3D" id="1.10.1130.10">
    <property type="entry name" value="Flavocytochrome C3, Chain A"/>
    <property type="match status" value="1"/>
</dbReference>
<dbReference type="PANTHER" id="PTHR35038:SF8">
    <property type="entry name" value="C-TYPE POLYHEME CYTOCHROME OMCC"/>
    <property type="match status" value="1"/>
</dbReference>
<feature type="chain" id="PRO_5031199680" description="Cytochrome c-552/4 domain-containing protein" evidence="7">
    <location>
        <begin position="23"/>
        <end position="355"/>
    </location>
</feature>
<evidence type="ECO:0000256" key="5">
    <source>
        <dbReference type="ARBA" id="ARBA00022982"/>
    </source>
</evidence>
<protein>
    <recommendedName>
        <fullName evidence="11">Cytochrome c-552/4 domain-containing protein</fullName>
    </recommendedName>
</protein>
<dbReference type="InterPro" id="IPR036280">
    <property type="entry name" value="Multihaem_cyt_sf"/>
</dbReference>
<reference evidence="10" key="1">
    <citation type="journal article" date="2020" name="mSystems">
        <title>Genome- and Community-Level Interaction Insights into Carbon Utilization and Element Cycling Functions of Hydrothermarchaeota in Hydrothermal Sediment.</title>
        <authorList>
            <person name="Zhou Z."/>
            <person name="Liu Y."/>
            <person name="Xu W."/>
            <person name="Pan J."/>
            <person name="Luo Z.H."/>
            <person name="Li M."/>
        </authorList>
    </citation>
    <scope>NUCLEOTIDE SEQUENCE [LARGE SCALE GENOMIC DNA]</scope>
    <source>
        <strain evidence="10">SpSt-754</strain>
    </source>
</reference>
<evidence type="ECO:0000256" key="3">
    <source>
        <dbReference type="ARBA" id="ARBA00022723"/>
    </source>
</evidence>
<dbReference type="InterPro" id="IPR054337">
    <property type="entry name" value="Mtrc-MtrF-like_dom_II/IV"/>
</dbReference>
<dbReference type="PANTHER" id="PTHR35038">
    <property type="entry name" value="DISSIMILATORY SULFITE REDUCTASE SIRA"/>
    <property type="match status" value="1"/>
</dbReference>
<dbReference type="AlphaFoldDB" id="A0A7V3KPB2"/>
<dbReference type="Gene3D" id="1.10.3820.10">
    <property type="entry name" value="Di-heme elbow motif domain"/>
    <property type="match status" value="1"/>
</dbReference>
<evidence type="ECO:0000313" key="10">
    <source>
        <dbReference type="EMBL" id="HGB36383.1"/>
    </source>
</evidence>
<keyword evidence="3" id="KW-0479">Metal-binding</keyword>
<keyword evidence="5" id="KW-0249">Electron transport</keyword>
<feature type="domain" description="Cytochrome c-552/4" evidence="8">
    <location>
        <begin position="126"/>
        <end position="167"/>
    </location>
</feature>
<evidence type="ECO:0000259" key="9">
    <source>
        <dbReference type="Pfam" id="PF22113"/>
    </source>
</evidence>
<accession>A0A7V3KPB2</accession>
<keyword evidence="6" id="KW-0408">Iron</keyword>
<keyword evidence="2" id="KW-0349">Heme</keyword>
<organism evidence="10">
    <name type="scientific">candidate division WOR-3 bacterium</name>
    <dbReference type="NCBI Taxonomy" id="2052148"/>
    <lineage>
        <taxon>Bacteria</taxon>
        <taxon>Bacteria division WOR-3</taxon>
    </lineage>
</organism>
<evidence type="ECO:0000256" key="6">
    <source>
        <dbReference type="ARBA" id="ARBA00023004"/>
    </source>
</evidence>
<dbReference type="GO" id="GO:0046872">
    <property type="term" value="F:metal ion binding"/>
    <property type="evidence" value="ECO:0007669"/>
    <property type="project" value="UniProtKB-KW"/>
</dbReference>
<feature type="domain" description="Outer membrane cytochrome MtrC/MtrF-like" evidence="9">
    <location>
        <begin position="244"/>
        <end position="342"/>
    </location>
</feature>
<evidence type="ECO:0000256" key="4">
    <source>
        <dbReference type="ARBA" id="ARBA00022729"/>
    </source>
</evidence>
<evidence type="ECO:0000256" key="7">
    <source>
        <dbReference type="SAM" id="SignalP"/>
    </source>
</evidence>
<dbReference type="InterPro" id="IPR023155">
    <property type="entry name" value="Cyt_c-552/4"/>
</dbReference>